<accession>A0ABU0DSJ6</accession>
<sequence>MFLKFQIDKFSLGFSAKEMMKKRGWLKIPPAYRRTGAIDSEQEPQV</sequence>
<dbReference type="RefSeq" id="WP_307067142.1">
    <property type="nucleotide sequence ID" value="NZ_JAUSUP010000002.1"/>
</dbReference>
<keyword evidence="2" id="KW-1185">Reference proteome</keyword>
<comment type="caution">
    <text evidence="1">The sequence shown here is derived from an EMBL/GenBank/DDBJ whole genome shotgun (WGS) entry which is preliminary data.</text>
</comment>
<gene>
    <name evidence="1" type="ORF">J2R98_001238</name>
</gene>
<dbReference type="EMBL" id="JAUSUP010000002">
    <property type="protein sequence ID" value="MDQ0351424.1"/>
    <property type="molecule type" value="Genomic_DNA"/>
</dbReference>
<reference evidence="1 2" key="1">
    <citation type="submission" date="2023-07" db="EMBL/GenBank/DDBJ databases">
        <title>Genomic Encyclopedia of Type Strains, Phase IV (KMG-IV): sequencing the most valuable type-strain genomes for metagenomic binning, comparative biology and taxonomic classification.</title>
        <authorList>
            <person name="Goeker M."/>
        </authorList>
    </citation>
    <scope>NUCLEOTIDE SEQUENCE [LARGE SCALE GENOMIC DNA]</scope>
    <source>
        <strain evidence="1 2">DSM 15448</strain>
    </source>
</reference>
<organism evidence="1 2">
    <name type="scientific">Alkalibacillus filiformis</name>
    <dbReference type="NCBI Taxonomy" id="200990"/>
    <lineage>
        <taxon>Bacteria</taxon>
        <taxon>Bacillati</taxon>
        <taxon>Bacillota</taxon>
        <taxon>Bacilli</taxon>
        <taxon>Bacillales</taxon>
        <taxon>Bacillaceae</taxon>
        <taxon>Alkalibacillus</taxon>
    </lineage>
</organism>
<evidence type="ECO:0000313" key="2">
    <source>
        <dbReference type="Proteomes" id="UP001236723"/>
    </source>
</evidence>
<protein>
    <submittedName>
        <fullName evidence="1">Uncharacterized protein</fullName>
    </submittedName>
</protein>
<name>A0ABU0DSJ6_9BACI</name>
<evidence type="ECO:0000313" key="1">
    <source>
        <dbReference type="EMBL" id="MDQ0351424.1"/>
    </source>
</evidence>
<proteinExistence type="predicted"/>
<dbReference type="Proteomes" id="UP001236723">
    <property type="component" value="Unassembled WGS sequence"/>
</dbReference>